<dbReference type="Gene3D" id="3.30.70.1990">
    <property type="match status" value="1"/>
</dbReference>
<reference evidence="1 2" key="1">
    <citation type="submission" date="2020-10" db="EMBL/GenBank/DDBJ databases">
        <title>Phylogeny of dyella-like bacteria.</title>
        <authorList>
            <person name="Fu J."/>
        </authorList>
    </citation>
    <scope>NUCLEOTIDE SEQUENCE [LARGE SCALE GENOMIC DNA]</scope>
    <source>
        <strain evidence="1 2">JP1</strain>
    </source>
</reference>
<dbReference type="RefSeq" id="WP_404549056.1">
    <property type="nucleotide sequence ID" value="NZ_JADIKJ010000023.1"/>
</dbReference>
<evidence type="ECO:0000313" key="1">
    <source>
        <dbReference type="EMBL" id="MFK2902059.1"/>
    </source>
</evidence>
<dbReference type="InterPro" id="IPR036188">
    <property type="entry name" value="FAD/NAD-bd_sf"/>
</dbReference>
<organism evidence="1 2">
    <name type="scientific">Dyella jejuensis</name>
    <dbReference type="NCBI Taxonomy" id="1432009"/>
    <lineage>
        <taxon>Bacteria</taxon>
        <taxon>Pseudomonadati</taxon>
        <taxon>Pseudomonadota</taxon>
        <taxon>Gammaproteobacteria</taxon>
        <taxon>Lysobacterales</taxon>
        <taxon>Rhodanobacteraceae</taxon>
        <taxon>Dyella</taxon>
    </lineage>
</organism>
<accession>A0ABW8JLQ8</accession>
<dbReference type="SUPFAM" id="SSF51905">
    <property type="entry name" value="FAD/NAD(P)-binding domain"/>
    <property type="match status" value="1"/>
</dbReference>
<dbReference type="EMBL" id="JADIKJ010000023">
    <property type="protein sequence ID" value="MFK2902059.1"/>
    <property type="molecule type" value="Genomic_DNA"/>
</dbReference>
<gene>
    <name evidence="1" type="ORF">ISP15_17110</name>
</gene>
<dbReference type="Pfam" id="PF13450">
    <property type="entry name" value="NAD_binding_8"/>
    <property type="match status" value="1"/>
</dbReference>
<evidence type="ECO:0000313" key="2">
    <source>
        <dbReference type="Proteomes" id="UP001620461"/>
    </source>
</evidence>
<keyword evidence="2" id="KW-1185">Reference proteome</keyword>
<proteinExistence type="predicted"/>
<dbReference type="Gene3D" id="1.10.405.20">
    <property type="match status" value="1"/>
</dbReference>
<sequence>MRRREFIKASGLALAGAVVSPMVSRPLFARGSQVIERDVCVIGGGSAGTYLSVRLGDFGKSVVLLESTDHLGGHAQTYMVPGSGIPIDVGVVDFEQTPVVLNYFNRFGIAYGPGAAPGGSSAYIDLRTGLPLANYTPPSAAAIGEALENYYQILTSTYPYLDDGFQLPDPVPQELVEPFSSFVTNHGLQALVPTIFAYGQGAGNLLQDPALYVLKLFGLNVVSAILGGGFLNLQGGTVQLYSAATQYLGSNVVFNAQLRCIDRSGAQIKVAADTPAGPVTIHCNKLVWAAPPTLSNLAPVDLDVTEASVFGKLQSKCYAVGLASISGLPEGLSINNLAPDTPYNLPPLPGIYILEATVPWLYLALFGSENPLGAADIEMRIARQVASLAQAGTYPAASFEGFQLFSNHTPFLIGVSGADIAAGFYTRMNALQGYRNTYYNSAAFQTNDSSLIWQFTEQLLPQIVG</sequence>
<dbReference type="Gene3D" id="3.50.50.60">
    <property type="entry name" value="FAD/NAD(P)-binding domain"/>
    <property type="match status" value="1"/>
</dbReference>
<name>A0ABW8JLQ8_9GAMM</name>
<dbReference type="Proteomes" id="UP001620461">
    <property type="component" value="Unassembled WGS sequence"/>
</dbReference>
<protein>
    <submittedName>
        <fullName evidence="1">NAD(P)-binding protein</fullName>
    </submittedName>
</protein>
<comment type="caution">
    <text evidence="1">The sequence shown here is derived from an EMBL/GenBank/DDBJ whole genome shotgun (WGS) entry which is preliminary data.</text>
</comment>